<dbReference type="EMBL" id="JAZEWV010000022">
    <property type="protein sequence ID" value="MEE4544879.1"/>
    <property type="molecule type" value="Genomic_DNA"/>
</dbReference>
<name>A0ABU7PHT7_9ACTN</name>
<gene>
    <name evidence="1" type="ORF">V2S66_23300</name>
</gene>
<dbReference type="Proteomes" id="UP001344658">
    <property type="component" value="Unassembled WGS sequence"/>
</dbReference>
<protein>
    <recommendedName>
        <fullName evidence="3">SseB protein N-terminal domain-containing protein</fullName>
    </recommendedName>
</protein>
<accession>A0ABU7PHT7</accession>
<organism evidence="1 2">
    <name type="scientific">Actinacidiphila polyblastidii</name>
    <dbReference type="NCBI Taxonomy" id="3110430"/>
    <lineage>
        <taxon>Bacteria</taxon>
        <taxon>Bacillati</taxon>
        <taxon>Actinomycetota</taxon>
        <taxon>Actinomycetes</taxon>
        <taxon>Kitasatosporales</taxon>
        <taxon>Streptomycetaceae</taxon>
        <taxon>Actinacidiphila</taxon>
    </lineage>
</organism>
<evidence type="ECO:0008006" key="3">
    <source>
        <dbReference type="Google" id="ProtNLM"/>
    </source>
</evidence>
<dbReference type="RefSeq" id="WP_330798067.1">
    <property type="nucleotide sequence ID" value="NZ_JAZEWV010000022.1"/>
</dbReference>
<evidence type="ECO:0000313" key="2">
    <source>
        <dbReference type="Proteomes" id="UP001344658"/>
    </source>
</evidence>
<evidence type="ECO:0000313" key="1">
    <source>
        <dbReference type="EMBL" id="MEE4544879.1"/>
    </source>
</evidence>
<keyword evidence="2" id="KW-1185">Reference proteome</keyword>
<proteinExistence type="predicted"/>
<sequence length="223" mass="23502">MSESAEGPVEVTPLVFRIADSTVLIGVRTTERGPEPLFTDVGGEPCAVAYTDPEEISGDLPEGYRLFQIPVPLLLTQLPPGCGLLINPRAASPLLVAAAERDIVLAASVPFPSGAFIAIKSGGDEQPRLLAAALPRIEFTAVRRVYVTRYRVADAREKVLVVYETDPAPGADSLAADGFAAAAAETGLADPMQVVALADVPETFRAILLADVPPAYVRPDLVE</sequence>
<comment type="caution">
    <text evidence="1">The sequence shown here is derived from an EMBL/GenBank/DDBJ whole genome shotgun (WGS) entry which is preliminary data.</text>
</comment>
<reference evidence="1 2" key="1">
    <citation type="submission" date="2023-12" db="EMBL/GenBank/DDBJ databases">
        <title>Streptomyces sp. V4-01.</title>
        <authorList>
            <person name="Somphong A."/>
            <person name="Phongsopitanun W."/>
        </authorList>
    </citation>
    <scope>NUCLEOTIDE SEQUENCE [LARGE SCALE GENOMIC DNA]</scope>
    <source>
        <strain evidence="1 2">V4-01</strain>
    </source>
</reference>